<dbReference type="RefSeq" id="WP_122283607.1">
    <property type="nucleotide sequence ID" value="NZ_RBRQ01000177.1"/>
</dbReference>
<organism evidence="2 3">
    <name type="scientific">Pseudomonas syringae pv. primulae</name>
    <dbReference type="NCBI Taxonomy" id="251707"/>
    <lineage>
        <taxon>Bacteria</taxon>
        <taxon>Pseudomonadati</taxon>
        <taxon>Pseudomonadota</taxon>
        <taxon>Gammaproteobacteria</taxon>
        <taxon>Pseudomonadales</taxon>
        <taxon>Pseudomonadaceae</taxon>
        <taxon>Pseudomonas</taxon>
    </lineage>
</organism>
<gene>
    <name evidence="2" type="ORF">ALP92_01241</name>
</gene>
<name>A0A3M4S3D0_9PSED</name>
<dbReference type="InterPro" id="IPR058873">
    <property type="entry name" value="PDDEXK_GAPS4"/>
</dbReference>
<evidence type="ECO:0000259" key="1">
    <source>
        <dbReference type="Pfam" id="PF26115"/>
    </source>
</evidence>
<comment type="caution">
    <text evidence="2">The sequence shown here is derived from an EMBL/GenBank/DDBJ whole genome shotgun (WGS) entry which is preliminary data.</text>
</comment>
<accession>A0A3M4S3D0</accession>
<dbReference type="EMBL" id="RBRQ01000177">
    <property type="protein sequence ID" value="RMR09484.1"/>
    <property type="molecule type" value="Genomic_DNA"/>
</dbReference>
<feature type="domain" description="GAPS4 PD-(D/E)XK nuclease" evidence="1">
    <location>
        <begin position="6"/>
        <end position="141"/>
    </location>
</feature>
<dbReference type="Pfam" id="PF26115">
    <property type="entry name" value="PDDEXK_GAPS4"/>
    <property type="match status" value="1"/>
</dbReference>
<protein>
    <recommendedName>
        <fullName evidence="1">GAPS4 PD-(D/E)XK nuclease domain-containing protein</fullName>
    </recommendedName>
</protein>
<reference evidence="2 3" key="1">
    <citation type="submission" date="2018-08" db="EMBL/GenBank/DDBJ databases">
        <title>Recombination of ecologically and evolutionarily significant loci maintains genetic cohesion in the Pseudomonas syringae species complex.</title>
        <authorList>
            <person name="Dillon M."/>
            <person name="Thakur S."/>
            <person name="Almeida R.N.D."/>
            <person name="Weir B.S."/>
            <person name="Guttman D.S."/>
        </authorList>
    </citation>
    <scope>NUCLEOTIDE SEQUENCE [LARGE SCALE GENOMIC DNA]</scope>
    <source>
        <strain evidence="2 3">ICMP 8670</strain>
    </source>
</reference>
<evidence type="ECO:0000313" key="3">
    <source>
        <dbReference type="Proteomes" id="UP000276615"/>
    </source>
</evidence>
<dbReference type="Proteomes" id="UP000276615">
    <property type="component" value="Unassembled WGS sequence"/>
</dbReference>
<sequence>MSETVNIGEIAESLVQDIFTYFKWEMKPRWNENFKCHCPHHLNSEKKPKDKHPGDVIFHYEDPYLGSRIYLHSDLKAYKKDSIGKTKVREAFKSLAMSIECAQDSDSWRSVFGIDTSEEHDVRGLLIVHNHDHGYHKAFSDLVDGIGFDSIPIAANVCLHFFGPEDLMRLYSIANDIMRLMYQKKISADYTFYYPDLVMKHRQGDVWGQPATVEALTSPYMILQHRNLAGEDSNQAGYVVYYNRPGATHEEFVYLFDSLSRYQMLESGKDVQIRVTHKSPHHDINSNFSLAKNKYAKMWGYDPIREEILNNIKISSISSMTDAYNVAWMGWRE</sequence>
<proteinExistence type="predicted"/>
<dbReference type="AlphaFoldDB" id="A0A3M4S3D0"/>
<evidence type="ECO:0000313" key="2">
    <source>
        <dbReference type="EMBL" id="RMR09484.1"/>
    </source>
</evidence>